<dbReference type="Proteomes" id="UP001526225">
    <property type="component" value="Unassembled WGS sequence"/>
</dbReference>
<accession>A0ABT3E445</accession>
<sequence>MLKEFEKMAPILKRMYRDKVKITGAKTVTRNGATETIDVVIVENYPAKLSKSGQQASSDGQFGTEAYDAKLFIDNSVTVPAGSLIDVTDTNGHTVRYKRSSAGYTSYASHQEITMVRDEKAKVSVDE</sequence>
<dbReference type="RefSeq" id="WP_213409615.1">
    <property type="nucleotide sequence ID" value="NZ_CP074441.1"/>
</dbReference>
<gene>
    <name evidence="1" type="ORF">OIT44_03780</name>
</gene>
<evidence type="ECO:0000313" key="2">
    <source>
        <dbReference type="Proteomes" id="UP001526225"/>
    </source>
</evidence>
<organism evidence="1 2">
    <name type="scientific">Weissella ceti</name>
    <dbReference type="NCBI Taxonomy" id="759620"/>
    <lineage>
        <taxon>Bacteria</taxon>
        <taxon>Bacillati</taxon>
        <taxon>Bacillota</taxon>
        <taxon>Bacilli</taxon>
        <taxon>Lactobacillales</taxon>
        <taxon>Lactobacillaceae</taxon>
        <taxon>Weissella</taxon>
    </lineage>
</organism>
<name>A0ABT3E445_9LACO</name>
<evidence type="ECO:0000313" key="1">
    <source>
        <dbReference type="EMBL" id="MCW0953193.1"/>
    </source>
</evidence>
<comment type="caution">
    <text evidence="1">The sequence shown here is derived from an EMBL/GenBank/DDBJ whole genome shotgun (WGS) entry which is preliminary data.</text>
</comment>
<keyword evidence="2" id="KW-1185">Reference proteome</keyword>
<dbReference type="EMBL" id="JAOZFE010000003">
    <property type="protein sequence ID" value="MCW0953193.1"/>
    <property type="molecule type" value="Genomic_DNA"/>
</dbReference>
<evidence type="ECO:0008006" key="3">
    <source>
        <dbReference type="Google" id="ProtNLM"/>
    </source>
</evidence>
<proteinExistence type="predicted"/>
<protein>
    <recommendedName>
        <fullName evidence="3">Phage protein</fullName>
    </recommendedName>
</protein>
<reference evidence="1 2" key="1">
    <citation type="submission" date="2022-10" db="EMBL/GenBank/DDBJ databases">
        <title>Weissella fermenti sp. nov., isolated from fermented cabbage.</title>
        <authorList>
            <person name="Lee J.K."/>
            <person name="Baek J.H."/>
            <person name="Choi D.G."/>
            <person name="Kim J.M."/>
            <person name="Jeon C.O."/>
        </authorList>
    </citation>
    <scope>NUCLEOTIDE SEQUENCE [LARGE SCALE GENOMIC DNA]</scope>
    <source>
        <strain evidence="1 2">KACC 18534</strain>
    </source>
</reference>